<dbReference type="PaxDb" id="572546-Arcpr_0270"/>
<dbReference type="AlphaFoldDB" id="D2RGB5"/>
<name>D2RGB5_ARCPA</name>
<dbReference type="STRING" id="572546.Arcpr_0270"/>
<dbReference type="GeneID" id="8738922"/>
<dbReference type="HOGENOM" id="CLU_2911289_0_0_2"/>
<reference evidence="1 2" key="1">
    <citation type="journal article" date="2010" name="Stand. Genomic Sci.">
        <title>Complete genome sequence of Archaeoglobus profundus type strain (AV18).</title>
        <authorList>
            <person name="von Jan M."/>
            <person name="Lapidus A."/>
            <person name="Del Rio T.G."/>
            <person name="Copeland A."/>
            <person name="Tice H."/>
            <person name="Cheng J.F."/>
            <person name="Lucas S."/>
            <person name="Chen F."/>
            <person name="Nolan M."/>
            <person name="Goodwin L."/>
            <person name="Han C."/>
            <person name="Pitluck S."/>
            <person name="Liolios K."/>
            <person name="Ivanova N."/>
            <person name="Mavromatis K."/>
            <person name="Ovchinnikova G."/>
            <person name="Chertkov O."/>
            <person name="Pati A."/>
            <person name="Chen A."/>
            <person name="Palaniappan K."/>
            <person name="Land M."/>
            <person name="Hauser L."/>
            <person name="Chang Y.J."/>
            <person name="Jeffries C.D."/>
            <person name="Saunders E."/>
            <person name="Brettin T."/>
            <person name="Detter J.C."/>
            <person name="Chain P."/>
            <person name="Eichinger K."/>
            <person name="Huber H."/>
            <person name="Spring S."/>
            <person name="Rohde M."/>
            <person name="Goker M."/>
            <person name="Wirth R."/>
            <person name="Woyke T."/>
            <person name="Bristow J."/>
            <person name="Eisen J.A."/>
            <person name="Markowitz V."/>
            <person name="Hugenholtz P."/>
            <person name="Kyrpides N.C."/>
            <person name="Klenk H.P."/>
        </authorList>
    </citation>
    <scope>NUCLEOTIDE SEQUENCE [LARGE SCALE GENOMIC DNA]</scope>
    <source>
        <strain evidence="2">DSM 5631 / JCM 9629 / NBRC 100127 / Av18</strain>
    </source>
</reference>
<evidence type="ECO:0000313" key="1">
    <source>
        <dbReference type="EMBL" id="ADB57340.1"/>
    </source>
</evidence>
<organism evidence="1 2">
    <name type="scientific">Archaeoglobus profundus (strain DSM 5631 / JCM 9629 / NBRC 100127 / Av18)</name>
    <dbReference type="NCBI Taxonomy" id="572546"/>
    <lineage>
        <taxon>Archaea</taxon>
        <taxon>Methanobacteriati</taxon>
        <taxon>Methanobacteriota</taxon>
        <taxon>Archaeoglobi</taxon>
        <taxon>Archaeoglobales</taxon>
        <taxon>Archaeoglobaceae</taxon>
        <taxon>Archaeoglobus</taxon>
    </lineage>
</organism>
<dbReference type="KEGG" id="apo:Arcpr_0270"/>
<sequence length="61" mass="7345">MRVTRVRFVGRIWKPSFLKDLLSLFENICEEIRINSFLANITSIFDKLVIEYYHLTINETH</sequence>
<protein>
    <submittedName>
        <fullName evidence="1">Uncharacterized protein</fullName>
    </submittedName>
</protein>
<keyword evidence="2" id="KW-1185">Reference proteome</keyword>
<evidence type="ECO:0000313" key="2">
    <source>
        <dbReference type="Proteomes" id="UP000001901"/>
    </source>
</evidence>
<accession>D2RGB5</accession>
<dbReference type="EMBL" id="CP001857">
    <property type="protein sequence ID" value="ADB57340.1"/>
    <property type="molecule type" value="Genomic_DNA"/>
</dbReference>
<dbReference type="eggNOG" id="arCOG12510">
    <property type="taxonomic scope" value="Archaea"/>
</dbReference>
<gene>
    <name evidence="1" type="ordered locus">Arcpr_0270</name>
</gene>
<dbReference type="Proteomes" id="UP000001901">
    <property type="component" value="Chromosome"/>
</dbReference>
<dbReference type="RefSeq" id="WP_012939676.1">
    <property type="nucleotide sequence ID" value="NC_013741.1"/>
</dbReference>
<proteinExistence type="predicted"/>